<evidence type="ECO:0000256" key="4">
    <source>
        <dbReference type="PROSITE-ProRule" id="PRU00027"/>
    </source>
</evidence>
<evidence type="ECO:0000256" key="2">
    <source>
        <dbReference type="ARBA" id="ARBA00022771"/>
    </source>
</evidence>
<dbReference type="SUPFAM" id="SSF140996">
    <property type="entry name" value="Hermes dimerisation domain"/>
    <property type="match status" value="1"/>
</dbReference>
<keyword evidence="7" id="KW-1185">Reference proteome</keyword>
<evidence type="ECO:0000256" key="3">
    <source>
        <dbReference type="ARBA" id="ARBA00022833"/>
    </source>
</evidence>
<keyword evidence="1" id="KW-0479">Metal-binding</keyword>
<evidence type="ECO:0000313" key="7">
    <source>
        <dbReference type="Proteomes" id="UP000813463"/>
    </source>
</evidence>
<organism evidence="7 8">
    <name type="scientific">Spinacia oleracea</name>
    <name type="common">Spinach</name>
    <dbReference type="NCBI Taxonomy" id="3562"/>
    <lineage>
        <taxon>Eukaryota</taxon>
        <taxon>Viridiplantae</taxon>
        <taxon>Streptophyta</taxon>
        <taxon>Embryophyta</taxon>
        <taxon>Tracheophyta</taxon>
        <taxon>Spermatophyta</taxon>
        <taxon>Magnoliopsida</taxon>
        <taxon>eudicotyledons</taxon>
        <taxon>Gunneridae</taxon>
        <taxon>Pentapetalae</taxon>
        <taxon>Caryophyllales</taxon>
        <taxon>Chenopodiaceae</taxon>
        <taxon>Chenopodioideae</taxon>
        <taxon>Anserineae</taxon>
        <taxon>Spinacia</taxon>
    </lineage>
</organism>
<dbReference type="InterPro" id="IPR003656">
    <property type="entry name" value="Znf_BED"/>
</dbReference>
<dbReference type="RefSeq" id="XP_056685583.1">
    <property type="nucleotide sequence ID" value="XM_056829605.1"/>
</dbReference>
<gene>
    <name evidence="8" type="primary">LOC130461488</name>
</gene>
<dbReference type="PANTHER" id="PTHR34396">
    <property type="entry name" value="OS03G0264950 PROTEIN-RELATED"/>
    <property type="match status" value="1"/>
</dbReference>
<dbReference type="PROSITE" id="PS50808">
    <property type="entry name" value="ZF_BED"/>
    <property type="match status" value="1"/>
</dbReference>
<name>A0ABM3QQE6_SPIOL</name>
<reference evidence="8" key="2">
    <citation type="submission" date="2025-08" db="UniProtKB">
        <authorList>
            <consortium name="RefSeq"/>
        </authorList>
    </citation>
    <scope>IDENTIFICATION</scope>
    <source>
        <tissue evidence="8">Leaf</tissue>
    </source>
</reference>
<dbReference type="SMART" id="SM00614">
    <property type="entry name" value="ZnF_BED"/>
    <property type="match status" value="1"/>
</dbReference>
<feature type="region of interest" description="Disordered" evidence="5">
    <location>
        <begin position="1"/>
        <end position="33"/>
    </location>
</feature>
<dbReference type="Proteomes" id="UP000813463">
    <property type="component" value="Chromosome 5"/>
</dbReference>
<dbReference type="InterPro" id="IPR036236">
    <property type="entry name" value="Znf_C2H2_sf"/>
</dbReference>
<evidence type="ECO:0000259" key="6">
    <source>
        <dbReference type="PROSITE" id="PS50808"/>
    </source>
</evidence>
<protein>
    <submittedName>
        <fullName evidence="8">Zinc finger BED domain-containing protein RICESLEEPER 4-like</fullName>
    </submittedName>
</protein>
<reference evidence="7" key="1">
    <citation type="journal article" date="2021" name="Nat. Commun.">
        <title>Genomic analyses provide insights into spinach domestication and the genetic basis of agronomic traits.</title>
        <authorList>
            <person name="Cai X."/>
            <person name="Sun X."/>
            <person name="Xu C."/>
            <person name="Sun H."/>
            <person name="Wang X."/>
            <person name="Ge C."/>
            <person name="Zhang Z."/>
            <person name="Wang Q."/>
            <person name="Fei Z."/>
            <person name="Jiao C."/>
            <person name="Wang Q."/>
        </authorList>
    </citation>
    <scope>NUCLEOTIDE SEQUENCE [LARGE SCALE GENOMIC DNA]</scope>
    <source>
        <strain evidence="7">cv. Varoflay</strain>
    </source>
</reference>
<evidence type="ECO:0000256" key="5">
    <source>
        <dbReference type="SAM" id="MobiDB-lite"/>
    </source>
</evidence>
<keyword evidence="2 4" id="KW-0863">Zinc-finger</keyword>
<evidence type="ECO:0000256" key="1">
    <source>
        <dbReference type="ARBA" id="ARBA00022723"/>
    </source>
</evidence>
<dbReference type="PANTHER" id="PTHR34396:SF27">
    <property type="entry name" value="OS08G0208700 PROTEIN"/>
    <property type="match status" value="1"/>
</dbReference>
<dbReference type="SUPFAM" id="SSF57667">
    <property type="entry name" value="beta-beta-alpha zinc fingers"/>
    <property type="match status" value="1"/>
</dbReference>
<sequence length="172" mass="19569">MSGNIPDRGPGDGESDVDGATNTTKKPPKVGDKRKSEYWGHFWDVLDPTTGKLVSAKCKYCHKLITANTNNGTSSLKKHLNSCMKYPANTDKKQKLISVFRPSQTDSATISSWEFDQDSCRYALARMVIVDEQPFSIVERDGFRYFCNAVVPQFHYSFTFYSCKRRKKVVYL</sequence>
<dbReference type="GeneID" id="130461488"/>
<accession>A0ABM3QQE6</accession>
<feature type="domain" description="BED-type" evidence="6">
    <location>
        <begin position="33"/>
        <end position="90"/>
    </location>
</feature>
<keyword evidence="3" id="KW-0862">Zinc</keyword>
<proteinExistence type="predicted"/>
<dbReference type="InterPro" id="IPR053031">
    <property type="entry name" value="Cuticle_assoc_protein"/>
</dbReference>
<dbReference type="Pfam" id="PF02892">
    <property type="entry name" value="zf-BED"/>
    <property type="match status" value="1"/>
</dbReference>
<evidence type="ECO:0000313" key="8">
    <source>
        <dbReference type="RefSeq" id="XP_056685583.1"/>
    </source>
</evidence>